<protein>
    <submittedName>
        <fullName evidence="2">Uncharacterized protein</fullName>
    </submittedName>
</protein>
<name>A0ABD3QAR7_9STRA</name>
<feature type="compositionally biased region" description="Low complexity" evidence="1">
    <location>
        <begin position="720"/>
        <end position="745"/>
    </location>
</feature>
<feature type="compositionally biased region" description="Basic and acidic residues" evidence="1">
    <location>
        <begin position="368"/>
        <end position="382"/>
    </location>
</feature>
<comment type="caution">
    <text evidence="2">The sequence shown here is derived from an EMBL/GenBank/DDBJ whole genome shotgun (WGS) entry which is preliminary data.</text>
</comment>
<feature type="compositionally biased region" description="Polar residues" evidence="1">
    <location>
        <begin position="161"/>
        <end position="174"/>
    </location>
</feature>
<keyword evidence="3" id="KW-1185">Reference proteome</keyword>
<organism evidence="2 3">
    <name type="scientific">Cyclotella atomus</name>
    <dbReference type="NCBI Taxonomy" id="382360"/>
    <lineage>
        <taxon>Eukaryota</taxon>
        <taxon>Sar</taxon>
        <taxon>Stramenopiles</taxon>
        <taxon>Ochrophyta</taxon>
        <taxon>Bacillariophyta</taxon>
        <taxon>Coscinodiscophyceae</taxon>
        <taxon>Thalassiosirophycidae</taxon>
        <taxon>Stephanodiscales</taxon>
        <taxon>Stephanodiscaceae</taxon>
        <taxon>Cyclotella</taxon>
    </lineage>
</organism>
<feature type="region of interest" description="Disordered" evidence="1">
    <location>
        <begin position="472"/>
        <end position="540"/>
    </location>
</feature>
<feature type="compositionally biased region" description="Basic and acidic residues" evidence="1">
    <location>
        <begin position="195"/>
        <end position="219"/>
    </location>
</feature>
<feature type="compositionally biased region" description="Low complexity" evidence="1">
    <location>
        <begin position="137"/>
        <end position="151"/>
    </location>
</feature>
<feature type="compositionally biased region" description="Low complexity" evidence="1">
    <location>
        <begin position="577"/>
        <end position="629"/>
    </location>
</feature>
<feature type="compositionally biased region" description="Basic and acidic residues" evidence="1">
    <location>
        <begin position="34"/>
        <end position="53"/>
    </location>
</feature>
<feature type="compositionally biased region" description="Polar residues" evidence="1">
    <location>
        <begin position="529"/>
        <end position="540"/>
    </location>
</feature>
<dbReference type="EMBL" id="JALLPJ020000266">
    <property type="protein sequence ID" value="KAL3797158.1"/>
    <property type="molecule type" value="Genomic_DNA"/>
</dbReference>
<feature type="compositionally biased region" description="Polar residues" evidence="1">
    <location>
        <begin position="7"/>
        <end position="16"/>
    </location>
</feature>
<gene>
    <name evidence="2" type="ORF">ACHAWO_001007</name>
</gene>
<feature type="compositionally biased region" description="Polar residues" evidence="1">
    <location>
        <begin position="755"/>
        <end position="767"/>
    </location>
</feature>
<feature type="region of interest" description="Disordered" evidence="1">
    <location>
        <begin position="552"/>
        <end position="653"/>
    </location>
</feature>
<feature type="compositionally biased region" description="Basic and acidic residues" evidence="1">
    <location>
        <begin position="702"/>
        <end position="711"/>
    </location>
</feature>
<feature type="region of interest" description="Disordered" evidence="1">
    <location>
        <begin position="698"/>
        <end position="767"/>
    </location>
</feature>
<feature type="region of interest" description="Disordered" evidence="1">
    <location>
        <begin position="1"/>
        <end position="332"/>
    </location>
</feature>
<reference evidence="2 3" key="1">
    <citation type="submission" date="2024-10" db="EMBL/GenBank/DDBJ databases">
        <title>Updated reference genomes for cyclostephanoid diatoms.</title>
        <authorList>
            <person name="Roberts W.R."/>
            <person name="Alverson A.J."/>
        </authorList>
    </citation>
    <scope>NUCLEOTIDE SEQUENCE [LARGE SCALE GENOMIC DNA]</scope>
    <source>
        <strain evidence="2 3">AJA010-31</strain>
    </source>
</reference>
<sequence length="875" mass="96358">MHHTETTLKSTFQRSGTPAERFQSRERERRRKKRDEVRALSNRDLRSKSRDRLSSGMSSSGGRGDEENRLVLRQNSDDDFDNRARSVSRSRRTQGDLNTRRRIGCLGASTDRTFRPKGASLLTPPTVICATSDDLNGRGQSSRGRRQSTSSMDSDDVRSKSGGTNNNRATSRGKSVTRERSGRDPSQSRARSKSRGVDDKSRARSKSRGPDSTDMERSQSRGSMKRSQSQGRSIDAHLSRPRSQSRGRTDEQTFASSKKSSRSKSRDRRKDEGTVKSSKSSRSKSRDRRGETSKTSRSQSRGRDGSTVATSKSSKSALAQRSSATVASSSSGWKKFADHTGFSNLTHYSGSSGKFSGGTEETSPLSYYKDDPQDDPREQSAKKERKSRKSSPAMPPALSENVVHKSTTYNPDSESIVTNLYNRTGHCVRHPHVRLRKKKLWGGGWNILIANCPDCCLEEMGRLVKIQKEKEKAAATASPKVEHKKEKKRGDGRSNDRRSSQSVYPSSSQDFHEARSVRSSKSSRRFTDTAPQSQSFDNNQCAPIFEFDIPLEEQPGHHPESFTAAKSVRSRAKSIKSSKSAKSSKSCKTSKSAKSHGTGKSGKSTRTSKTAKSGKSTKTSNSSRSTRANNPKEEPSNRRPSALSHPSPTPAAARVANMPFTDHFGCSGKYSGEVNSFGQPHGKGVLRYDDGGTNEGIWVNGHRNDDERDCGRSVSNRSMAKSVSNRSVSNKSVSGRSVSGRSRASQSPGRISEQAPHNQQPHPYHQVQQRGYVTKLPWSDVNGFGGHYTGEVNGNNAPEGKGYMEYSNGVVEEGMWCNGVFQPPLNFEPPPYHQDRNVPSSSMSVWSLRSTPNMGNNNYDHSGGGRAGSVYGTRY</sequence>
<dbReference type="AlphaFoldDB" id="A0ABD3QAR7"/>
<evidence type="ECO:0000313" key="2">
    <source>
        <dbReference type="EMBL" id="KAL3797158.1"/>
    </source>
</evidence>
<feature type="compositionally biased region" description="Low complexity" evidence="1">
    <location>
        <begin position="306"/>
        <end position="331"/>
    </location>
</feature>
<evidence type="ECO:0000313" key="3">
    <source>
        <dbReference type="Proteomes" id="UP001530400"/>
    </source>
</evidence>
<dbReference type="SUPFAM" id="SSF82185">
    <property type="entry name" value="Histone H3 K4-specific methyltransferase SET7/9 N-terminal domain"/>
    <property type="match status" value="1"/>
</dbReference>
<accession>A0ABD3QAR7</accession>
<feature type="compositionally biased region" description="Polar residues" evidence="1">
    <location>
        <begin position="348"/>
        <end position="365"/>
    </location>
</feature>
<feature type="compositionally biased region" description="Basic and acidic residues" evidence="1">
    <location>
        <begin position="480"/>
        <end position="499"/>
    </location>
</feature>
<proteinExistence type="predicted"/>
<feature type="compositionally biased region" description="Polar residues" evidence="1">
    <location>
        <begin position="220"/>
        <end position="232"/>
    </location>
</feature>
<evidence type="ECO:0000256" key="1">
    <source>
        <dbReference type="SAM" id="MobiDB-lite"/>
    </source>
</evidence>
<dbReference type="Proteomes" id="UP001530400">
    <property type="component" value="Unassembled WGS sequence"/>
</dbReference>
<feature type="region of interest" description="Disordered" evidence="1">
    <location>
        <begin position="348"/>
        <end position="410"/>
    </location>
</feature>